<feature type="transmembrane region" description="Helical" evidence="1">
    <location>
        <begin position="12"/>
        <end position="30"/>
    </location>
</feature>
<feature type="transmembrane region" description="Helical" evidence="1">
    <location>
        <begin position="151"/>
        <end position="169"/>
    </location>
</feature>
<feature type="transmembrane region" description="Helical" evidence="1">
    <location>
        <begin position="222"/>
        <end position="241"/>
    </location>
</feature>
<organism evidence="2 3">
    <name type="scientific">Zizania palustris</name>
    <name type="common">Northern wild rice</name>
    <dbReference type="NCBI Taxonomy" id="103762"/>
    <lineage>
        <taxon>Eukaryota</taxon>
        <taxon>Viridiplantae</taxon>
        <taxon>Streptophyta</taxon>
        <taxon>Embryophyta</taxon>
        <taxon>Tracheophyta</taxon>
        <taxon>Spermatophyta</taxon>
        <taxon>Magnoliopsida</taxon>
        <taxon>Liliopsida</taxon>
        <taxon>Poales</taxon>
        <taxon>Poaceae</taxon>
        <taxon>BOP clade</taxon>
        <taxon>Oryzoideae</taxon>
        <taxon>Oryzeae</taxon>
        <taxon>Zizaniinae</taxon>
        <taxon>Zizania</taxon>
    </lineage>
</organism>
<feature type="transmembrane region" description="Helical" evidence="1">
    <location>
        <begin position="247"/>
        <end position="267"/>
    </location>
</feature>
<name>A0A8J5RJZ8_ZIZPA</name>
<feature type="transmembrane region" description="Helical" evidence="1">
    <location>
        <begin position="189"/>
        <end position="210"/>
    </location>
</feature>
<accession>A0A8J5RJZ8</accession>
<gene>
    <name evidence="2" type="ORF">GUJ93_ZPchr0001g32358</name>
</gene>
<keyword evidence="1" id="KW-0472">Membrane</keyword>
<comment type="caution">
    <text evidence="2">The sequence shown here is derived from an EMBL/GenBank/DDBJ whole genome shotgun (WGS) entry which is preliminary data.</text>
</comment>
<proteinExistence type="predicted"/>
<feature type="transmembrane region" description="Helical" evidence="1">
    <location>
        <begin position="110"/>
        <end position="130"/>
    </location>
</feature>
<reference evidence="2" key="2">
    <citation type="submission" date="2021-02" db="EMBL/GenBank/DDBJ databases">
        <authorList>
            <person name="Kimball J.A."/>
            <person name="Haas M.W."/>
            <person name="Macchietto M."/>
            <person name="Kono T."/>
            <person name="Duquette J."/>
            <person name="Shao M."/>
        </authorList>
    </citation>
    <scope>NUCLEOTIDE SEQUENCE</scope>
    <source>
        <tissue evidence="2">Fresh leaf tissue</tissue>
    </source>
</reference>
<sequence length="385" mass="40868">MQATNTTLKRTVSLAKSVIAIDTGIVATAFSSAKDVHLHRHVLAAGGCFLVVTYMSALLLIYLKLSLSEYRQLHRWHVRSLQVLCVTSGAALVATNSLLLVLIGGEGNGLLSLNLLPIQAIIGVLAYHATPTEDDGVRDEAFEVHINSGRRVALFAAATSFAVQTALVFGSISNTKFQAMGGCRLDLSVSFLASALSVFLLVATCMPLWFRNDGARDKVLSIVRCLKDGVLAVLAVSAVILGQEFLGGAAALALLPEITVAAMYYTVSLADHDTAAQDQFDARDQKTDVLPTVVVATLGFGMLGAAYAALLGTPEYDLYTKALFFTLLTAVMSSLVRVARPLCNPRLDKSSAAWVGFLGNVLPIVEMLVAVPLAAKVMVDFLAVP</sequence>
<dbReference type="AlphaFoldDB" id="A0A8J5RJZ8"/>
<feature type="transmembrane region" description="Helical" evidence="1">
    <location>
        <begin position="83"/>
        <end position="104"/>
    </location>
</feature>
<evidence type="ECO:0000256" key="1">
    <source>
        <dbReference type="SAM" id="Phobius"/>
    </source>
</evidence>
<keyword evidence="1" id="KW-1133">Transmembrane helix</keyword>
<reference evidence="2" key="1">
    <citation type="journal article" date="2021" name="bioRxiv">
        <title>Whole Genome Assembly and Annotation of Northern Wild Rice, Zizania palustris L., Supports a Whole Genome Duplication in the Zizania Genus.</title>
        <authorList>
            <person name="Haas M."/>
            <person name="Kono T."/>
            <person name="Macchietto M."/>
            <person name="Millas R."/>
            <person name="McGilp L."/>
            <person name="Shao M."/>
            <person name="Duquette J."/>
            <person name="Hirsch C.N."/>
            <person name="Kimball J."/>
        </authorList>
    </citation>
    <scope>NUCLEOTIDE SEQUENCE</scope>
    <source>
        <tissue evidence="2">Fresh leaf tissue</tissue>
    </source>
</reference>
<protein>
    <submittedName>
        <fullName evidence="2">Uncharacterized protein</fullName>
    </submittedName>
</protein>
<evidence type="ECO:0000313" key="2">
    <source>
        <dbReference type="EMBL" id="KAG8054926.1"/>
    </source>
</evidence>
<evidence type="ECO:0000313" key="3">
    <source>
        <dbReference type="Proteomes" id="UP000729402"/>
    </source>
</evidence>
<dbReference type="OrthoDB" id="675302at2759"/>
<feature type="transmembrane region" description="Helical" evidence="1">
    <location>
        <begin position="42"/>
        <end position="63"/>
    </location>
</feature>
<feature type="transmembrane region" description="Helical" evidence="1">
    <location>
        <begin position="322"/>
        <end position="339"/>
    </location>
</feature>
<dbReference type="EMBL" id="JAAALK010000288">
    <property type="protein sequence ID" value="KAG8054926.1"/>
    <property type="molecule type" value="Genomic_DNA"/>
</dbReference>
<dbReference type="Proteomes" id="UP000729402">
    <property type="component" value="Unassembled WGS sequence"/>
</dbReference>
<keyword evidence="1" id="KW-0812">Transmembrane</keyword>
<feature type="transmembrane region" description="Helical" evidence="1">
    <location>
        <begin position="351"/>
        <end position="375"/>
    </location>
</feature>
<feature type="transmembrane region" description="Helical" evidence="1">
    <location>
        <begin position="288"/>
        <end position="310"/>
    </location>
</feature>
<keyword evidence="3" id="KW-1185">Reference proteome</keyword>